<keyword evidence="3" id="KW-0808">Transferase</keyword>
<evidence type="ECO:0000256" key="1">
    <source>
        <dbReference type="ARBA" id="ARBA00004690"/>
    </source>
</evidence>
<dbReference type="PRINTS" id="PR00988">
    <property type="entry name" value="URIDINKINASE"/>
</dbReference>
<dbReference type="InterPro" id="IPR000764">
    <property type="entry name" value="Uridine_kinase-like"/>
</dbReference>
<dbReference type="Gene3D" id="3.40.50.300">
    <property type="entry name" value="P-loop containing nucleotide triphosphate hydrolases"/>
    <property type="match status" value="1"/>
</dbReference>
<accession>A0ABQ8F008</accession>
<protein>
    <recommendedName>
        <fullName evidence="2">uridine/cytidine kinase</fullName>
        <ecNumber evidence="2">2.7.1.48</ecNumber>
    </recommendedName>
</protein>
<evidence type="ECO:0000256" key="6">
    <source>
        <dbReference type="SAM" id="MobiDB-lite"/>
    </source>
</evidence>
<sequence length="325" mass="36314">MDKARDPLSEHLHYPFRPKSGGASTDSLESQISNITAPVADSSIKLESDKAFPVFETPNVIAEQVESIEGPFIIGVAGGGAAGKSQVCGMIMRALVSTTGAIRAHSQVRHIRLEDFYFSLTEEEVRLADAGEYNFDHPDAIDLKLFHKCLQDISTGNPVDIPQYDFQKKQRLAETIRIMPPDVVIVSGILIMYQRKTRDLINLKVFVDVDSDVRLAKQVIRDTEVRHHMTLEQVLDRYAKFVKPSFEEFIFHTKKFADVIIPRGETNRVAVELLTGHIIDILHEREGNPLTNHQNGSSQIETMSGVVDDVQPVHIQESGFTSIPS</sequence>
<dbReference type="NCBIfam" id="NF004018">
    <property type="entry name" value="PRK05480.1"/>
    <property type="match status" value="1"/>
</dbReference>
<feature type="region of interest" description="Disordered" evidence="6">
    <location>
        <begin position="1"/>
        <end position="29"/>
    </location>
</feature>
<dbReference type="PANTHER" id="PTHR10285">
    <property type="entry name" value="URIDINE KINASE"/>
    <property type="match status" value="1"/>
</dbReference>
<evidence type="ECO:0000313" key="8">
    <source>
        <dbReference type="EMBL" id="KAH6589636.1"/>
    </source>
</evidence>
<dbReference type="Proteomes" id="UP001648503">
    <property type="component" value="Unassembled WGS sequence"/>
</dbReference>
<evidence type="ECO:0000313" key="9">
    <source>
        <dbReference type="Proteomes" id="UP001648503"/>
    </source>
</evidence>
<evidence type="ECO:0000256" key="2">
    <source>
        <dbReference type="ARBA" id="ARBA00012137"/>
    </source>
</evidence>
<dbReference type="EC" id="2.7.1.48" evidence="2"/>
<proteinExistence type="predicted"/>
<comment type="pathway">
    <text evidence="1">Pyrimidine metabolism; UMP biosynthesis via salvage pathway; UMP from uridine: step 1/1.</text>
</comment>
<dbReference type="Pfam" id="PF00485">
    <property type="entry name" value="PRK"/>
    <property type="match status" value="1"/>
</dbReference>
<keyword evidence="5" id="KW-0418">Kinase</keyword>
<dbReference type="SUPFAM" id="SSF52540">
    <property type="entry name" value="P-loop containing nucleoside triphosphate hydrolases"/>
    <property type="match status" value="1"/>
</dbReference>
<feature type="compositionally biased region" description="Basic and acidic residues" evidence="6">
    <location>
        <begin position="1"/>
        <end position="13"/>
    </location>
</feature>
<keyword evidence="9" id="KW-1185">Reference proteome</keyword>
<reference evidence="8 9" key="1">
    <citation type="submission" date="2021-02" db="EMBL/GenBank/DDBJ databases">
        <title>Variation within the Batrachochytrium salamandrivorans European outbreak.</title>
        <authorList>
            <person name="Kelly M."/>
            <person name="Pasmans F."/>
            <person name="Shea T.P."/>
            <person name="Munoz J.F."/>
            <person name="Carranza S."/>
            <person name="Cuomo C.A."/>
            <person name="Martel A."/>
        </authorList>
    </citation>
    <scope>NUCLEOTIDE SEQUENCE [LARGE SCALE GENOMIC DNA]</scope>
    <source>
        <strain evidence="8 9">AMFP18/2</strain>
    </source>
</reference>
<evidence type="ECO:0000259" key="7">
    <source>
        <dbReference type="Pfam" id="PF00485"/>
    </source>
</evidence>
<gene>
    <name evidence="8" type="ORF">BASA50_009893</name>
</gene>
<evidence type="ECO:0000256" key="4">
    <source>
        <dbReference type="ARBA" id="ARBA00022741"/>
    </source>
</evidence>
<evidence type="ECO:0000256" key="3">
    <source>
        <dbReference type="ARBA" id="ARBA00022679"/>
    </source>
</evidence>
<dbReference type="EMBL" id="JAFCIX010000443">
    <property type="protein sequence ID" value="KAH6589636.1"/>
    <property type="molecule type" value="Genomic_DNA"/>
</dbReference>
<dbReference type="InterPro" id="IPR006083">
    <property type="entry name" value="PRK/URK"/>
</dbReference>
<feature type="domain" description="Phosphoribulokinase/uridine kinase" evidence="7">
    <location>
        <begin position="73"/>
        <end position="269"/>
    </location>
</feature>
<name>A0ABQ8F008_9FUNG</name>
<dbReference type="CDD" id="cd02023">
    <property type="entry name" value="UMPK"/>
    <property type="match status" value="1"/>
</dbReference>
<comment type="caution">
    <text evidence="8">The sequence shown here is derived from an EMBL/GenBank/DDBJ whole genome shotgun (WGS) entry which is preliminary data.</text>
</comment>
<organism evidence="8 9">
    <name type="scientific">Batrachochytrium salamandrivorans</name>
    <dbReference type="NCBI Taxonomy" id="1357716"/>
    <lineage>
        <taxon>Eukaryota</taxon>
        <taxon>Fungi</taxon>
        <taxon>Fungi incertae sedis</taxon>
        <taxon>Chytridiomycota</taxon>
        <taxon>Chytridiomycota incertae sedis</taxon>
        <taxon>Chytridiomycetes</taxon>
        <taxon>Rhizophydiales</taxon>
        <taxon>Rhizophydiales incertae sedis</taxon>
        <taxon>Batrachochytrium</taxon>
    </lineage>
</organism>
<evidence type="ECO:0000256" key="5">
    <source>
        <dbReference type="ARBA" id="ARBA00022777"/>
    </source>
</evidence>
<keyword evidence="4" id="KW-0547">Nucleotide-binding</keyword>
<dbReference type="InterPro" id="IPR027417">
    <property type="entry name" value="P-loop_NTPase"/>
</dbReference>